<keyword evidence="2" id="KW-1185">Reference proteome</keyword>
<accession>A0ABD2AEV3</accession>
<organism evidence="1 2">
    <name type="scientific">Vespula squamosa</name>
    <name type="common">Southern yellow jacket</name>
    <name type="synonym">Wasp</name>
    <dbReference type="NCBI Taxonomy" id="30214"/>
    <lineage>
        <taxon>Eukaryota</taxon>
        <taxon>Metazoa</taxon>
        <taxon>Ecdysozoa</taxon>
        <taxon>Arthropoda</taxon>
        <taxon>Hexapoda</taxon>
        <taxon>Insecta</taxon>
        <taxon>Pterygota</taxon>
        <taxon>Neoptera</taxon>
        <taxon>Endopterygota</taxon>
        <taxon>Hymenoptera</taxon>
        <taxon>Apocrita</taxon>
        <taxon>Aculeata</taxon>
        <taxon>Vespoidea</taxon>
        <taxon>Vespidae</taxon>
        <taxon>Vespinae</taxon>
        <taxon>Vespula</taxon>
    </lineage>
</organism>
<evidence type="ECO:0000313" key="2">
    <source>
        <dbReference type="Proteomes" id="UP001607302"/>
    </source>
</evidence>
<sequence>MYVFSIYGDGVASIISQCVYMKHNLTFHEHHPLGGFVIHTHEIANLFACKVKQSSLIQLYILTNAD</sequence>
<protein>
    <submittedName>
        <fullName evidence="1">Uncharacterized protein</fullName>
    </submittedName>
</protein>
<reference evidence="1 2" key="1">
    <citation type="journal article" date="2024" name="Ann. Entomol. Soc. Am.">
        <title>Genomic analyses of the southern and eastern yellowjacket wasps (Hymenoptera: Vespidae) reveal evolutionary signatures of social life.</title>
        <authorList>
            <person name="Catto M.A."/>
            <person name="Caine P.B."/>
            <person name="Orr S.E."/>
            <person name="Hunt B.G."/>
            <person name="Goodisman M.A.D."/>
        </authorList>
    </citation>
    <scope>NUCLEOTIDE SEQUENCE [LARGE SCALE GENOMIC DNA]</scope>
    <source>
        <strain evidence="1">233</strain>
        <tissue evidence="1">Head and thorax</tissue>
    </source>
</reference>
<gene>
    <name evidence="1" type="ORF">V1478_011567</name>
</gene>
<proteinExistence type="predicted"/>
<dbReference type="EMBL" id="JAUDFV010000151">
    <property type="protein sequence ID" value="KAL2719148.1"/>
    <property type="molecule type" value="Genomic_DNA"/>
</dbReference>
<evidence type="ECO:0000313" key="1">
    <source>
        <dbReference type="EMBL" id="KAL2719148.1"/>
    </source>
</evidence>
<dbReference type="AlphaFoldDB" id="A0ABD2AEV3"/>
<name>A0ABD2AEV3_VESSQ</name>
<comment type="caution">
    <text evidence="1">The sequence shown here is derived from an EMBL/GenBank/DDBJ whole genome shotgun (WGS) entry which is preliminary data.</text>
</comment>
<dbReference type="Proteomes" id="UP001607302">
    <property type="component" value="Unassembled WGS sequence"/>
</dbReference>